<evidence type="ECO:0000313" key="1">
    <source>
        <dbReference type="EMBL" id="TQE10479.1"/>
    </source>
</evidence>
<proteinExistence type="predicted"/>
<name>A0A540NHJ8_MALBA</name>
<accession>A0A540NHJ8</accession>
<protein>
    <submittedName>
        <fullName evidence="1">Uncharacterized protein</fullName>
    </submittedName>
</protein>
<comment type="caution">
    <text evidence="1">The sequence shown here is derived from an EMBL/GenBank/DDBJ whole genome shotgun (WGS) entry which is preliminary data.</text>
</comment>
<dbReference type="Proteomes" id="UP000315295">
    <property type="component" value="Unassembled WGS sequence"/>
</dbReference>
<gene>
    <name evidence="1" type="ORF">C1H46_003934</name>
</gene>
<evidence type="ECO:0000313" key="2">
    <source>
        <dbReference type="Proteomes" id="UP000315295"/>
    </source>
</evidence>
<keyword evidence="2" id="KW-1185">Reference proteome</keyword>
<sequence length="55" mass="6543">MGSKNRKESSSTKRGPSKFEIVEKAQKRARRVCHFIYLSFNIVYYGHDYLYIHTT</sequence>
<dbReference type="AlphaFoldDB" id="A0A540NHJ8"/>
<reference evidence="1 2" key="1">
    <citation type="journal article" date="2019" name="G3 (Bethesda)">
        <title>Sequencing of a Wild Apple (Malus baccata) Genome Unravels the Differences Between Cultivated and Wild Apple Species Regarding Disease Resistance and Cold Tolerance.</title>
        <authorList>
            <person name="Chen X."/>
        </authorList>
    </citation>
    <scope>NUCLEOTIDE SEQUENCE [LARGE SCALE GENOMIC DNA]</scope>
    <source>
        <strain evidence="2">cv. Shandingzi</strain>
        <tissue evidence="1">Leaves</tissue>
    </source>
</reference>
<organism evidence="1 2">
    <name type="scientific">Malus baccata</name>
    <name type="common">Siberian crab apple</name>
    <name type="synonym">Pyrus baccata</name>
    <dbReference type="NCBI Taxonomy" id="106549"/>
    <lineage>
        <taxon>Eukaryota</taxon>
        <taxon>Viridiplantae</taxon>
        <taxon>Streptophyta</taxon>
        <taxon>Embryophyta</taxon>
        <taxon>Tracheophyta</taxon>
        <taxon>Spermatophyta</taxon>
        <taxon>Magnoliopsida</taxon>
        <taxon>eudicotyledons</taxon>
        <taxon>Gunneridae</taxon>
        <taxon>Pentapetalae</taxon>
        <taxon>rosids</taxon>
        <taxon>fabids</taxon>
        <taxon>Rosales</taxon>
        <taxon>Rosaceae</taxon>
        <taxon>Amygdaloideae</taxon>
        <taxon>Maleae</taxon>
        <taxon>Malus</taxon>
    </lineage>
</organism>
<dbReference type="EMBL" id="VIEB01000041">
    <property type="protein sequence ID" value="TQE10479.1"/>
    <property type="molecule type" value="Genomic_DNA"/>
</dbReference>